<evidence type="ECO:0000313" key="2">
    <source>
        <dbReference type="Proteomes" id="UP000075809"/>
    </source>
</evidence>
<dbReference type="AlphaFoldDB" id="A0A151WTM0"/>
<dbReference type="Proteomes" id="UP000075809">
    <property type="component" value="Unassembled WGS sequence"/>
</dbReference>
<protein>
    <submittedName>
        <fullName evidence="1">Uncharacterized protein</fullName>
    </submittedName>
</protein>
<reference evidence="1 2" key="1">
    <citation type="submission" date="2015-09" db="EMBL/GenBank/DDBJ databases">
        <title>Trachymyrmex zeteki WGS genome.</title>
        <authorList>
            <person name="Nygaard S."/>
            <person name="Hu H."/>
            <person name="Boomsma J."/>
            <person name="Zhang G."/>
        </authorList>
    </citation>
    <scope>NUCLEOTIDE SEQUENCE [LARGE SCALE GENOMIC DNA]</scope>
    <source>
        <strain evidence="1">Tzet28-1</strain>
        <tissue evidence="1">Whole body</tissue>
    </source>
</reference>
<accession>A0A151WTM0</accession>
<organism evidence="1 2">
    <name type="scientific">Mycetomoellerius zeteki</name>
    <dbReference type="NCBI Taxonomy" id="64791"/>
    <lineage>
        <taxon>Eukaryota</taxon>
        <taxon>Metazoa</taxon>
        <taxon>Ecdysozoa</taxon>
        <taxon>Arthropoda</taxon>
        <taxon>Hexapoda</taxon>
        <taxon>Insecta</taxon>
        <taxon>Pterygota</taxon>
        <taxon>Neoptera</taxon>
        <taxon>Endopterygota</taxon>
        <taxon>Hymenoptera</taxon>
        <taxon>Apocrita</taxon>
        <taxon>Aculeata</taxon>
        <taxon>Formicoidea</taxon>
        <taxon>Formicidae</taxon>
        <taxon>Myrmicinae</taxon>
        <taxon>Mycetomoellerius</taxon>
    </lineage>
</organism>
<keyword evidence="2" id="KW-1185">Reference proteome</keyword>
<feature type="non-terminal residue" evidence="1">
    <location>
        <position position="1"/>
    </location>
</feature>
<dbReference type="EMBL" id="KQ982753">
    <property type="protein sequence ID" value="KYQ51184.1"/>
    <property type="molecule type" value="Genomic_DNA"/>
</dbReference>
<gene>
    <name evidence="1" type="ORF">ALC60_09649</name>
</gene>
<evidence type="ECO:0000313" key="1">
    <source>
        <dbReference type="EMBL" id="KYQ51184.1"/>
    </source>
</evidence>
<name>A0A151WTM0_9HYME</name>
<proteinExistence type="predicted"/>
<sequence length="219" mass="24186">RASLCEILHALSRMQADRDTEAYRLGTSAVSTLLKLQGVKDSRAVRKLDERKTGRIRPLSTTKSRDDYTELGCDLKCIMKETVSHRVRVDEVEKAESQNGCGRGPLVGGRKVPGRRGNGRKCEFNQRKCIARNSRRNTTIVHSHTNATSTTTVAFGHTYTNFQWGQAGAKVEGRGMVGPKAHRSFMGHLLGIPVKPTSSRRCAALRRNLGDVTTAIRLA</sequence>